<keyword evidence="1" id="KW-0235">DNA replication</keyword>
<dbReference type="CDD" id="cd06257">
    <property type="entry name" value="DnaJ"/>
    <property type="match status" value="1"/>
</dbReference>
<dbReference type="Gene3D" id="2.60.260.20">
    <property type="entry name" value="Urease metallochaperone UreE, N-terminal domain"/>
    <property type="match status" value="2"/>
</dbReference>
<evidence type="ECO:0000313" key="5">
    <source>
        <dbReference type="EMBL" id="MDN4474024.1"/>
    </source>
</evidence>
<dbReference type="SUPFAM" id="SSF49493">
    <property type="entry name" value="HSP40/DnaJ peptide-binding domain"/>
    <property type="match status" value="2"/>
</dbReference>
<organism evidence="5 6">
    <name type="scientific">Demequina zhanjiangensis</name>
    <dbReference type="NCBI Taxonomy" id="3051659"/>
    <lineage>
        <taxon>Bacteria</taxon>
        <taxon>Bacillati</taxon>
        <taxon>Actinomycetota</taxon>
        <taxon>Actinomycetes</taxon>
        <taxon>Micrococcales</taxon>
        <taxon>Demequinaceae</taxon>
        <taxon>Demequina</taxon>
    </lineage>
</organism>
<dbReference type="InterPro" id="IPR036869">
    <property type="entry name" value="J_dom_sf"/>
</dbReference>
<feature type="domain" description="J" evidence="4">
    <location>
        <begin position="10"/>
        <end position="75"/>
    </location>
</feature>
<dbReference type="Gene3D" id="1.10.287.110">
    <property type="entry name" value="DnaJ domain"/>
    <property type="match status" value="1"/>
</dbReference>
<dbReference type="SUPFAM" id="SSF46565">
    <property type="entry name" value="Chaperone J-domain"/>
    <property type="match status" value="1"/>
</dbReference>
<dbReference type="Pfam" id="PF00226">
    <property type="entry name" value="DnaJ"/>
    <property type="match status" value="1"/>
</dbReference>
<dbReference type="PROSITE" id="PS00636">
    <property type="entry name" value="DNAJ_1"/>
    <property type="match status" value="1"/>
</dbReference>
<evidence type="ECO:0000256" key="1">
    <source>
        <dbReference type="ARBA" id="ARBA00022705"/>
    </source>
</evidence>
<dbReference type="InterPro" id="IPR008971">
    <property type="entry name" value="HSP40/DnaJ_pept-bd"/>
</dbReference>
<dbReference type="SMART" id="SM00271">
    <property type="entry name" value="DnaJ"/>
    <property type="match status" value="1"/>
</dbReference>
<gene>
    <name evidence="5" type="ORF">QQX04_13570</name>
</gene>
<proteinExistence type="predicted"/>
<reference evidence="5" key="1">
    <citation type="submission" date="2023-06" db="EMBL/GenBank/DDBJ databases">
        <title>SYSU T00b26.</title>
        <authorList>
            <person name="Gao L."/>
            <person name="Fang B.-Z."/>
            <person name="Li W.-J."/>
        </authorList>
    </citation>
    <scope>NUCLEOTIDE SEQUENCE</scope>
    <source>
        <strain evidence="5">SYSU T00b26</strain>
    </source>
</reference>
<evidence type="ECO:0000313" key="6">
    <source>
        <dbReference type="Proteomes" id="UP001172738"/>
    </source>
</evidence>
<evidence type="ECO:0000256" key="3">
    <source>
        <dbReference type="ARBA" id="ARBA00023186"/>
    </source>
</evidence>
<dbReference type="InterPro" id="IPR018253">
    <property type="entry name" value="DnaJ_domain_CS"/>
</dbReference>
<accession>A0ABT8G517</accession>
<comment type="caution">
    <text evidence="5">The sequence shown here is derived from an EMBL/GenBank/DDBJ whole genome shotgun (WGS) entry which is preliminary data.</text>
</comment>
<dbReference type="Pfam" id="PF01556">
    <property type="entry name" value="DnaJ_C"/>
    <property type="match status" value="1"/>
</dbReference>
<dbReference type="PROSITE" id="PS50076">
    <property type="entry name" value="DNAJ_2"/>
    <property type="match status" value="1"/>
</dbReference>
<keyword evidence="6" id="KW-1185">Reference proteome</keyword>
<keyword evidence="3" id="KW-0143">Chaperone</keyword>
<dbReference type="CDD" id="cd10747">
    <property type="entry name" value="DnaJ_C"/>
    <property type="match status" value="1"/>
</dbReference>
<dbReference type="Proteomes" id="UP001172738">
    <property type="component" value="Unassembled WGS sequence"/>
</dbReference>
<dbReference type="InterPro" id="IPR001623">
    <property type="entry name" value="DnaJ_domain"/>
</dbReference>
<evidence type="ECO:0000256" key="2">
    <source>
        <dbReference type="ARBA" id="ARBA00023016"/>
    </source>
</evidence>
<evidence type="ECO:0000259" key="4">
    <source>
        <dbReference type="PROSITE" id="PS50076"/>
    </source>
</evidence>
<protein>
    <submittedName>
        <fullName evidence="5">DnaJ C-terminal domain-containing protein</fullName>
    </submittedName>
</protein>
<dbReference type="EMBL" id="JAUHPV010000010">
    <property type="protein sequence ID" value="MDN4474024.1"/>
    <property type="molecule type" value="Genomic_DNA"/>
</dbReference>
<name>A0ABT8G517_9MICO</name>
<dbReference type="InterPro" id="IPR002939">
    <property type="entry name" value="DnaJ_C"/>
</dbReference>
<dbReference type="PANTHER" id="PTHR43096:SF54">
    <property type="entry name" value="CHAPERONE PROTEIN DNAJ 1"/>
    <property type="match status" value="1"/>
</dbReference>
<sequence length="317" mass="33339">MTSQDWFSKDFYKVLGVTKDASADEVKKAYRKLAKDLHPDRNPGDAAAEQRFKEVGEAYAVLADAEQRKQYDAVRAMGGGARFTAGGPGGGGYEDMFSGMFGGGAPGGAPGGGQYRAQGFEDLLGNLFGGGRRGPQQGNDVAAATEVTFRQAAEGATVSLRMDTGSVSTRLPVGVKDGQKIRLRGKGRPGANGGPNGDLLLTVHVAKHPVFSMDGKNLKVRLPISYDEAVLGSAVEVPTLDGQRVKVKVPAGTSSGTTLRVKGRGLQTKDGAGDLLATVEIAAPSKLSKVAKELLQKFAIETAKDDPRKDLYRDAEI</sequence>
<dbReference type="RefSeq" id="WP_301130091.1">
    <property type="nucleotide sequence ID" value="NZ_JAUHPV010000010.1"/>
</dbReference>
<dbReference type="PANTHER" id="PTHR43096">
    <property type="entry name" value="DNAJ HOMOLOG 1, MITOCHONDRIAL-RELATED"/>
    <property type="match status" value="1"/>
</dbReference>
<keyword evidence="2" id="KW-0346">Stress response</keyword>
<dbReference type="PRINTS" id="PR00625">
    <property type="entry name" value="JDOMAIN"/>
</dbReference>